<feature type="region of interest" description="Disordered" evidence="1">
    <location>
        <begin position="1"/>
        <end position="34"/>
    </location>
</feature>
<sequence>RNHRSPLAERRPAAGPARPEWCSPQGHHAKTFDV</sequence>
<dbReference type="EMBL" id="UINC01224026">
    <property type="protein sequence ID" value="SVE53461.1"/>
    <property type="molecule type" value="Genomic_DNA"/>
</dbReference>
<organism evidence="2">
    <name type="scientific">marine metagenome</name>
    <dbReference type="NCBI Taxonomy" id="408172"/>
    <lineage>
        <taxon>unclassified sequences</taxon>
        <taxon>metagenomes</taxon>
        <taxon>ecological metagenomes</taxon>
    </lineage>
</organism>
<name>A0A383E9S9_9ZZZZ</name>
<feature type="non-terminal residue" evidence="2">
    <location>
        <position position="34"/>
    </location>
</feature>
<evidence type="ECO:0000256" key="1">
    <source>
        <dbReference type="SAM" id="MobiDB-lite"/>
    </source>
</evidence>
<feature type="compositionally biased region" description="Basic and acidic residues" evidence="1">
    <location>
        <begin position="1"/>
        <end position="12"/>
    </location>
</feature>
<feature type="non-terminal residue" evidence="2">
    <location>
        <position position="1"/>
    </location>
</feature>
<dbReference type="AlphaFoldDB" id="A0A383E9S9"/>
<accession>A0A383E9S9</accession>
<evidence type="ECO:0000313" key="2">
    <source>
        <dbReference type="EMBL" id="SVE53461.1"/>
    </source>
</evidence>
<reference evidence="2" key="1">
    <citation type="submission" date="2018-05" db="EMBL/GenBank/DDBJ databases">
        <authorList>
            <person name="Lanie J.A."/>
            <person name="Ng W.-L."/>
            <person name="Kazmierczak K.M."/>
            <person name="Andrzejewski T.M."/>
            <person name="Davidsen T.M."/>
            <person name="Wayne K.J."/>
            <person name="Tettelin H."/>
            <person name="Glass J.I."/>
            <person name="Rusch D."/>
            <person name="Podicherti R."/>
            <person name="Tsui H.-C.T."/>
            <person name="Winkler M.E."/>
        </authorList>
    </citation>
    <scope>NUCLEOTIDE SEQUENCE</scope>
</reference>
<proteinExistence type="predicted"/>
<protein>
    <submittedName>
        <fullName evidence="2">Uncharacterized protein</fullName>
    </submittedName>
</protein>
<gene>
    <name evidence="2" type="ORF">METZ01_LOCUS506315</name>
</gene>